<evidence type="ECO:0000256" key="1">
    <source>
        <dbReference type="SAM" id="Phobius"/>
    </source>
</evidence>
<evidence type="ECO:0008006" key="3">
    <source>
        <dbReference type="Google" id="ProtNLM"/>
    </source>
</evidence>
<accession>X1JB92</accession>
<keyword evidence="1" id="KW-0472">Membrane</keyword>
<proteinExistence type="predicted"/>
<organism evidence="2">
    <name type="scientific">marine sediment metagenome</name>
    <dbReference type="NCBI Taxonomy" id="412755"/>
    <lineage>
        <taxon>unclassified sequences</taxon>
        <taxon>metagenomes</taxon>
        <taxon>ecological metagenomes</taxon>
    </lineage>
</organism>
<keyword evidence="1" id="KW-1133">Transmembrane helix</keyword>
<evidence type="ECO:0000313" key="2">
    <source>
        <dbReference type="EMBL" id="GAH91257.1"/>
    </source>
</evidence>
<comment type="caution">
    <text evidence="2">The sequence shown here is derived from an EMBL/GenBank/DDBJ whole genome shotgun (WGS) entry which is preliminary data.</text>
</comment>
<dbReference type="EMBL" id="BARU01047864">
    <property type="protein sequence ID" value="GAH91257.1"/>
    <property type="molecule type" value="Genomic_DNA"/>
</dbReference>
<reference evidence="2" key="1">
    <citation type="journal article" date="2014" name="Front. Microbiol.">
        <title>High frequency of phylogenetically diverse reductive dehalogenase-homologous genes in deep subseafloor sedimentary metagenomes.</title>
        <authorList>
            <person name="Kawai M."/>
            <person name="Futagami T."/>
            <person name="Toyoda A."/>
            <person name="Takaki Y."/>
            <person name="Nishi S."/>
            <person name="Hori S."/>
            <person name="Arai W."/>
            <person name="Tsubouchi T."/>
            <person name="Morono Y."/>
            <person name="Uchiyama I."/>
            <person name="Ito T."/>
            <person name="Fujiyama A."/>
            <person name="Inagaki F."/>
            <person name="Takami H."/>
        </authorList>
    </citation>
    <scope>NUCLEOTIDE SEQUENCE</scope>
    <source>
        <strain evidence="2">Expedition CK06-06</strain>
    </source>
</reference>
<protein>
    <recommendedName>
        <fullName evidence="3">Sugar ABC transporter permease</fullName>
    </recommendedName>
</protein>
<feature type="transmembrane region" description="Helical" evidence="1">
    <location>
        <begin position="16"/>
        <end position="37"/>
    </location>
</feature>
<keyword evidence="1" id="KW-0812">Transmembrane</keyword>
<dbReference type="AlphaFoldDB" id="X1JB92"/>
<feature type="non-terminal residue" evidence="2">
    <location>
        <position position="45"/>
    </location>
</feature>
<gene>
    <name evidence="2" type="ORF">S03H2_71484</name>
</gene>
<name>X1JB92_9ZZZZ</name>
<sequence length="45" mass="5386">MRKTKALNLQQREARLAYWFVVPTFAIVFGLVIYPALYNIWISFH</sequence>